<dbReference type="PANTHER" id="PTHR21716">
    <property type="entry name" value="TRANSMEMBRANE PROTEIN"/>
    <property type="match status" value="1"/>
</dbReference>
<dbReference type="Pfam" id="PF01594">
    <property type="entry name" value="AI-2E_transport"/>
    <property type="match status" value="1"/>
</dbReference>
<evidence type="ECO:0000256" key="3">
    <source>
        <dbReference type="ARBA" id="ARBA00022692"/>
    </source>
</evidence>
<dbReference type="GO" id="GO:0055085">
    <property type="term" value="P:transmembrane transport"/>
    <property type="evidence" value="ECO:0007669"/>
    <property type="project" value="TreeGrafter"/>
</dbReference>
<evidence type="ECO:0000313" key="7">
    <source>
        <dbReference type="EMBL" id="SPH23477.1"/>
    </source>
</evidence>
<dbReference type="GO" id="GO:0016020">
    <property type="term" value="C:membrane"/>
    <property type="evidence" value="ECO:0007669"/>
    <property type="project" value="UniProtKB-SubCell"/>
</dbReference>
<evidence type="ECO:0000313" key="8">
    <source>
        <dbReference type="Proteomes" id="UP000244924"/>
    </source>
</evidence>
<sequence length="352" mass="37367">MDTTARLAQHAMIFVGTVALIAALSLASDILAPVALALVAGVVLSPLSDFWEERGFAPFWGALLGLVLTLAVVASLILVFHPIVARLVEQAPKVWSDMREIVTGLRGLLKGLAEVSNELAGSIAPEARANPAVGSGEDAVPLPSVTDALLAAPAVLAQVLVFIGTLFFFLLTRGEIYDWTSLRLSPQGERAELAHRLRRAERSVSRYFLTITLINAGLGIVTALVLRLIGLEDAMMWGAVAFMVNFVLYLGPAVFAVVLIFVGVAEFDGIRAIAPAAAFLLLNATEGQFVTPALVGRRMAINPLLVFLSLVSGLWLWGPVGGIVAIPLLLWVLVLNDAIGAPLERPVESETA</sequence>
<feature type="transmembrane region" description="Helical" evidence="6">
    <location>
        <begin position="148"/>
        <end position="171"/>
    </location>
</feature>
<protein>
    <submittedName>
        <fullName evidence="7">AI-2 transport protein TqsA</fullName>
    </submittedName>
</protein>
<proteinExistence type="inferred from homology"/>
<keyword evidence="5 6" id="KW-0472">Membrane</keyword>
<gene>
    <name evidence="7" type="primary">tqsA_2</name>
    <name evidence="7" type="ORF">DEA8626_02540</name>
</gene>
<dbReference type="InterPro" id="IPR002549">
    <property type="entry name" value="AI-2E-like"/>
</dbReference>
<evidence type="ECO:0000256" key="2">
    <source>
        <dbReference type="ARBA" id="ARBA00009773"/>
    </source>
</evidence>
<comment type="subcellular location">
    <subcellularLocation>
        <location evidence="1">Membrane</location>
        <topology evidence="1">Multi-pass membrane protein</topology>
    </subcellularLocation>
</comment>
<evidence type="ECO:0000256" key="6">
    <source>
        <dbReference type="SAM" id="Phobius"/>
    </source>
</evidence>
<keyword evidence="8" id="KW-1185">Reference proteome</keyword>
<dbReference type="AlphaFoldDB" id="A0A2R8BJF0"/>
<comment type="similarity">
    <text evidence="2">Belongs to the autoinducer-2 exporter (AI-2E) (TC 2.A.86) family.</text>
</comment>
<feature type="transmembrane region" description="Helical" evidence="6">
    <location>
        <begin position="30"/>
        <end position="47"/>
    </location>
</feature>
<evidence type="ECO:0000256" key="1">
    <source>
        <dbReference type="ARBA" id="ARBA00004141"/>
    </source>
</evidence>
<keyword evidence="3 6" id="KW-0812">Transmembrane</keyword>
<dbReference type="PANTHER" id="PTHR21716:SF16">
    <property type="entry name" value="BLL1467 PROTEIN"/>
    <property type="match status" value="1"/>
</dbReference>
<feature type="transmembrane region" description="Helical" evidence="6">
    <location>
        <begin position="7"/>
        <end position="24"/>
    </location>
</feature>
<dbReference type="Proteomes" id="UP000244924">
    <property type="component" value="Unassembled WGS sequence"/>
</dbReference>
<feature type="transmembrane region" description="Helical" evidence="6">
    <location>
        <begin position="314"/>
        <end position="335"/>
    </location>
</feature>
<reference evidence="7 8" key="1">
    <citation type="submission" date="2018-03" db="EMBL/GenBank/DDBJ databases">
        <authorList>
            <person name="Keele B.F."/>
        </authorList>
    </citation>
    <scope>NUCLEOTIDE SEQUENCE [LARGE SCALE GENOMIC DNA]</scope>
    <source>
        <strain evidence="7 8">CECT 8626</strain>
    </source>
</reference>
<accession>A0A2R8BJF0</accession>
<feature type="transmembrane region" description="Helical" evidence="6">
    <location>
        <begin position="272"/>
        <end position="294"/>
    </location>
</feature>
<keyword evidence="4 6" id="KW-1133">Transmembrane helix</keyword>
<dbReference type="EMBL" id="OMOQ01000002">
    <property type="protein sequence ID" value="SPH23477.1"/>
    <property type="molecule type" value="Genomic_DNA"/>
</dbReference>
<evidence type="ECO:0000256" key="4">
    <source>
        <dbReference type="ARBA" id="ARBA00022989"/>
    </source>
</evidence>
<dbReference type="OrthoDB" id="9799225at2"/>
<name>A0A2R8BJF0_9RHOB</name>
<feature type="transmembrane region" description="Helical" evidence="6">
    <location>
        <begin position="59"/>
        <end position="84"/>
    </location>
</feature>
<feature type="transmembrane region" description="Helical" evidence="6">
    <location>
        <begin position="207"/>
        <end position="229"/>
    </location>
</feature>
<feature type="transmembrane region" description="Helical" evidence="6">
    <location>
        <begin position="235"/>
        <end position="265"/>
    </location>
</feature>
<dbReference type="RefSeq" id="WP_108853580.1">
    <property type="nucleotide sequence ID" value="NZ_OMOQ01000002.1"/>
</dbReference>
<organism evidence="7 8">
    <name type="scientific">Albidovulum aquaemixtae</name>
    <dbReference type="NCBI Taxonomy" id="1542388"/>
    <lineage>
        <taxon>Bacteria</taxon>
        <taxon>Pseudomonadati</taxon>
        <taxon>Pseudomonadota</taxon>
        <taxon>Alphaproteobacteria</taxon>
        <taxon>Rhodobacterales</taxon>
        <taxon>Paracoccaceae</taxon>
        <taxon>Albidovulum</taxon>
    </lineage>
</organism>
<evidence type="ECO:0000256" key="5">
    <source>
        <dbReference type="ARBA" id="ARBA00023136"/>
    </source>
</evidence>